<dbReference type="EMBL" id="LATX01001800">
    <property type="protein sequence ID" value="KTB37937.1"/>
    <property type="molecule type" value="Genomic_DNA"/>
</dbReference>
<gene>
    <name evidence="3" type="ORF">WG66_9499</name>
</gene>
<feature type="transmembrane region" description="Helical" evidence="2">
    <location>
        <begin position="97"/>
        <end position="117"/>
    </location>
</feature>
<comment type="caution">
    <text evidence="3">The sequence shown here is derived from an EMBL/GenBank/DDBJ whole genome shotgun (WGS) entry which is preliminary data.</text>
</comment>
<dbReference type="Proteomes" id="UP000054988">
    <property type="component" value="Unassembled WGS sequence"/>
</dbReference>
<evidence type="ECO:0000313" key="4">
    <source>
        <dbReference type="Proteomes" id="UP000054988"/>
    </source>
</evidence>
<protein>
    <submittedName>
        <fullName evidence="3">Uncharacterized protein</fullName>
    </submittedName>
</protein>
<evidence type="ECO:0000256" key="1">
    <source>
        <dbReference type="SAM" id="MobiDB-lite"/>
    </source>
</evidence>
<keyword evidence="2" id="KW-0812">Transmembrane</keyword>
<evidence type="ECO:0000313" key="3">
    <source>
        <dbReference type="EMBL" id="KTB37937.1"/>
    </source>
</evidence>
<name>A0A0W0FNT5_MONRR</name>
<reference evidence="3 4" key="1">
    <citation type="submission" date="2015-12" db="EMBL/GenBank/DDBJ databases">
        <title>Draft genome sequence of Moniliophthora roreri, the causal agent of frosty pod rot of cacao.</title>
        <authorList>
            <person name="Aime M.C."/>
            <person name="Diaz-Valderrama J.R."/>
            <person name="Kijpornyongpan T."/>
            <person name="Phillips-Mora W."/>
        </authorList>
    </citation>
    <scope>NUCLEOTIDE SEQUENCE [LARGE SCALE GENOMIC DNA]</scope>
    <source>
        <strain evidence="3 4">MCA 2952</strain>
    </source>
</reference>
<evidence type="ECO:0000256" key="2">
    <source>
        <dbReference type="SAM" id="Phobius"/>
    </source>
</evidence>
<feature type="transmembrane region" description="Helical" evidence="2">
    <location>
        <begin position="24"/>
        <end position="44"/>
    </location>
</feature>
<accession>A0A0W0FNT5</accession>
<keyword evidence="2" id="KW-1133">Transmembrane helix</keyword>
<sequence>MSATIIPPYPYESPESTTSTSSGISISTILWWIVLIMTVVYVIVSQEQQRKRIKKSSEENDTVGLLILPVPIPIMPEENPRFQAQARRFPSRVTRQFFSTTTTTATIVPTLEAAYPFDPPGSTSTDENVLWMLVLFVVAVVFMFVLVYHLSSEVKDVTNSPFYNTDSPSFTTTMTSSKKHYPWQKAGGRVVRVTIPNFTKWASSRRETVMVHLAKQPQRYSITTN</sequence>
<dbReference type="AlphaFoldDB" id="A0A0W0FNT5"/>
<organism evidence="3 4">
    <name type="scientific">Moniliophthora roreri</name>
    <name type="common">Frosty pod rot fungus</name>
    <name type="synonym">Monilia roreri</name>
    <dbReference type="NCBI Taxonomy" id="221103"/>
    <lineage>
        <taxon>Eukaryota</taxon>
        <taxon>Fungi</taxon>
        <taxon>Dikarya</taxon>
        <taxon>Basidiomycota</taxon>
        <taxon>Agaricomycotina</taxon>
        <taxon>Agaricomycetes</taxon>
        <taxon>Agaricomycetidae</taxon>
        <taxon>Agaricales</taxon>
        <taxon>Marasmiineae</taxon>
        <taxon>Marasmiaceae</taxon>
        <taxon>Moniliophthora</taxon>
    </lineage>
</organism>
<proteinExistence type="predicted"/>
<feature type="transmembrane region" description="Helical" evidence="2">
    <location>
        <begin position="129"/>
        <end position="150"/>
    </location>
</feature>
<feature type="region of interest" description="Disordered" evidence="1">
    <location>
        <begin position="1"/>
        <end position="21"/>
    </location>
</feature>
<keyword evidence="2" id="KW-0472">Membrane</keyword>